<evidence type="ECO:0000256" key="4">
    <source>
        <dbReference type="ARBA" id="ARBA00022833"/>
    </source>
</evidence>
<dbReference type="GeneID" id="70252163"/>
<dbReference type="SUPFAM" id="SSF56281">
    <property type="entry name" value="Metallo-hydrolase/oxidoreductase"/>
    <property type="match status" value="1"/>
</dbReference>
<dbReference type="Proteomes" id="UP001201262">
    <property type="component" value="Unassembled WGS sequence"/>
</dbReference>
<feature type="domain" description="Metallo-beta-lactamase" evidence="5">
    <location>
        <begin position="49"/>
        <end position="288"/>
    </location>
</feature>
<sequence length="360" mass="40544">MAGRPSINFPPGEVVLNVKLINPVNFGPAIIKRFMEPPVPGVEKKKPGPVLTFLLEHPSGLRLVFDLGIRKDYENYAPSIANYIPTTNYDIQVTDNVADILEKNGISKKSINGVIWSHWHWDHIGDPSSFPSTTDLIVGQGFSEAMLPGYPANQKSPIRESDYTGRNLREIRFNGPDALRIGQFPAVDYFGDGSFYLLDSPGHAIGHLCGLARTTANPPTFILMGGDICHYPGIFRPSEYLPLPKSISPHPFRQDQSLPFCPGSVFEELQSSRGRRPTDSLYDMCFGHDIPLAMKTRNHLQELDWHEDVFTIIAHDAAVRDGVDHFPQSLNAWKKKGWGRSLKWRWLRDLEPYWTSRGLN</sequence>
<dbReference type="CDD" id="cd07730">
    <property type="entry name" value="metallo-hydrolase-like_MBL-fold"/>
    <property type="match status" value="1"/>
</dbReference>
<comment type="similarity">
    <text evidence="1">Belongs to the metallo-beta-lactamase superfamily.</text>
</comment>
<dbReference type="PANTHER" id="PTHR42978:SF5">
    <property type="entry name" value="METALLO-BETA-LACTAMASE DOMAIN-CONTAINING PROTEIN"/>
    <property type="match status" value="1"/>
</dbReference>
<evidence type="ECO:0000259" key="5">
    <source>
        <dbReference type="SMART" id="SM00849"/>
    </source>
</evidence>
<dbReference type="RefSeq" id="XP_046070687.1">
    <property type="nucleotide sequence ID" value="XM_046221876.1"/>
</dbReference>
<dbReference type="SMART" id="SM00849">
    <property type="entry name" value="Lactamase_B"/>
    <property type="match status" value="1"/>
</dbReference>
<evidence type="ECO:0000256" key="1">
    <source>
        <dbReference type="ARBA" id="ARBA00007749"/>
    </source>
</evidence>
<keyword evidence="3" id="KW-0378">Hydrolase</keyword>
<protein>
    <submittedName>
        <fullName evidence="6">Beta-lactamase-like protein</fullName>
    </submittedName>
</protein>
<dbReference type="InterPro" id="IPR001279">
    <property type="entry name" value="Metallo-B-lactamas"/>
</dbReference>
<organism evidence="6 7">
    <name type="scientific">Talaromyces proteolyticus</name>
    <dbReference type="NCBI Taxonomy" id="1131652"/>
    <lineage>
        <taxon>Eukaryota</taxon>
        <taxon>Fungi</taxon>
        <taxon>Dikarya</taxon>
        <taxon>Ascomycota</taxon>
        <taxon>Pezizomycotina</taxon>
        <taxon>Eurotiomycetes</taxon>
        <taxon>Eurotiomycetidae</taxon>
        <taxon>Eurotiales</taxon>
        <taxon>Trichocomaceae</taxon>
        <taxon>Talaromyces</taxon>
        <taxon>Talaromyces sect. Bacilispori</taxon>
    </lineage>
</organism>
<proteinExistence type="inferred from homology"/>
<dbReference type="Gene3D" id="3.60.15.10">
    <property type="entry name" value="Ribonuclease Z/Hydroxyacylglutathione hydrolase-like"/>
    <property type="match status" value="1"/>
</dbReference>
<dbReference type="InterPro" id="IPR036866">
    <property type="entry name" value="RibonucZ/Hydroxyglut_hydro"/>
</dbReference>
<keyword evidence="4" id="KW-0862">Zinc</keyword>
<dbReference type="EMBL" id="JAJTJA010000008">
    <property type="protein sequence ID" value="KAH8695545.1"/>
    <property type="molecule type" value="Genomic_DNA"/>
</dbReference>
<dbReference type="GO" id="GO:0046872">
    <property type="term" value="F:metal ion binding"/>
    <property type="evidence" value="ECO:0007669"/>
    <property type="project" value="UniProtKB-KW"/>
</dbReference>
<dbReference type="Pfam" id="PF00753">
    <property type="entry name" value="Lactamase_B"/>
    <property type="match status" value="1"/>
</dbReference>
<evidence type="ECO:0000313" key="6">
    <source>
        <dbReference type="EMBL" id="KAH8695545.1"/>
    </source>
</evidence>
<comment type="caution">
    <text evidence="6">The sequence shown here is derived from an EMBL/GenBank/DDBJ whole genome shotgun (WGS) entry which is preliminary data.</text>
</comment>
<dbReference type="AlphaFoldDB" id="A0AAD4PWW6"/>
<evidence type="ECO:0000313" key="7">
    <source>
        <dbReference type="Proteomes" id="UP001201262"/>
    </source>
</evidence>
<evidence type="ECO:0000256" key="2">
    <source>
        <dbReference type="ARBA" id="ARBA00022723"/>
    </source>
</evidence>
<name>A0AAD4PWW6_9EURO</name>
<gene>
    <name evidence="6" type="ORF">BGW36DRAFT_453561</name>
</gene>
<evidence type="ECO:0000256" key="3">
    <source>
        <dbReference type="ARBA" id="ARBA00022801"/>
    </source>
</evidence>
<accession>A0AAD4PWW6</accession>
<keyword evidence="2" id="KW-0479">Metal-binding</keyword>
<dbReference type="InterPro" id="IPR051013">
    <property type="entry name" value="MBL_superfamily_lactonases"/>
</dbReference>
<dbReference type="PANTHER" id="PTHR42978">
    <property type="entry name" value="QUORUM-QUENCHING LACTONASE YTNP-RELATED-RELATED"/>
    <property type="match status" value="1"/>
</dbReference>
<reference evidence="6" key="1">
    <citation type="submission" date="2021-12" db="EMBL/GenBank/DDBJ databases">
        <title>Convergent genome expansion in fungi linked to evolution of root-endophyte symbiosis.</title>
        <authorList>
            <consortium name="DOE Joint Genome Institute"/>
            <person name="Ke Y.-H."/>
            <person name="Bonito G."/>
            <person name="Liao H.-L."/>
            <person name="Looney B."/>
            <person name="Rojas-Flechas A."/>
            <person name="Nash J."/>
            <person name="Hameed K."/>
            <person name="Schadt C."/>
            <person name="Martin F."/>
            <person name="Crous P.W."/>
            <person name="Miettinen O."/>
            <person name="Magnuson J.K."/>
            <person name="Labbe J."/>
            <person name="Jacobson D."/>
            <person name="Doktycz M.J."/>
            <person name="Veneault-Fourrey C."/>
            <person name="Kuo A."/>
            <person name="Mondo S."/>
            <person name="Calhoun S."/>
            <person name="Riley R."/>
            <person name="Ohm R."/>
            <person name="LaButti K."/>
            <person name="Andreopoulos B."/>
            <person name="Pangilinan J."/>
            <person name="Nolan M."/>
            <person name="Tritt A."/>
            <person name="Clum A."/>
            <person name="Lipzen A."/>
            <person name="Daum C."/>
            <person name="Barry K."/>
            <person name="Grigoriev I.V."/>
            <person name="Vilgalys R."/>
        </authorList>
    </citation>
    <scope>NUCLEOTIDE SEQUENCE</scope>
    <source>
        <strain evidence="6">PMI_201</strain>
    </source>
</reference>
<keyword evidence="7" id="KW-1185">Reference proteome</keyword>
<dbReference type="GO" id="GO:0016787">
    <property type="term" value="F:hydrolase activity"/>
    <property type="evidence" value="ECO:0007669"/>
    <property type="project" value="UniProtKB-KW"/>
</dbReference>